<dbReference type="GeneID" id="85364166"/>
<sequence length="188" mass="21163">MSMTALRLARILNRHGPLRIVKLKLEAQELKDSIKGLTRDKMELLHEVAQLRNKEPTKASLEIIDSLYRQHLDDTCAPHSQSILSAIINGALDDPPPIRHTYAYSRRKAISLVDPTLREEDVDEAGHHLYHSCMQLNAGYSPPPVILRETELAVPSIAAFFALAHFCDQAEIRVEYQSESGSVYARLV</sequence>
<evidence type="ECO:0000313" key="3">
    <source>
        <dbReference type="Proteomes" id="UP001175211"/>
    </source>
</evidence>
<organism evidence="2 3">
    <name type="scientific">Armillaria tabescens</name>
    <name type="common">Ringless honey mushroom</name>
    <name type="synonym">Agaricus tabescens</name>
    <dbReference type="NCBI Taxonomy" id="1929756"/>
    <lineage>
        <taxon>Eukaryota</taxon>
        <taxon>Fungi</taxon>
        <taxon>Dikarya</taxon>
        <taxon>Basidiomycota</taxon>
        <taxon>Agaricomycotina</taxon>
        <taxon>Agaricomycetes</taxon>
        <taxon>Agaricomycetidae</taxon>
        <taxon>Agaricales</taxon>
        <taxon>Marasmiineae</taxon>
        <taxon>Physalacriaceae</taxon>
        <taxon>Desarmillaria</taxon>
    </lineage>
</organism>
<dbReference type="RefSeq" id="XP_060335421.1">
    <property type="nucleotide sequence ID" value="XM_060480618.1"/>
</dbReference>
<proteinExistence type="predicted"/>
<keyword evidence="1" id="KW-0175">Coiled coil</keyword>
<dbReference type="AlphaFoldDB" id="A0AA39NES9"/>
<reference evidence="2" key="1">
    <citation type="submission" date="2023-06" db="EMBL/GenBank/DDBJ databases">
        <authorList>
            <consortium name="Lawrence Berkeley National Laboratory"/>
            <person name="Ahrendt S."/>
            <person name="Sahu N."/>
            <person name="Indic B."/>
            <person name="Wong-Bajracharya J."/>
            <person name="Merenyi Z."/>
            <person name="Ke H.-M."/>
            <person name="Monk M."/>
            <person name="Kocsube S."/>
            <person name="Drula E."/>
            <person name="Lipzen A."/>
            <person name="Balint B."/>
            <person name="Henrissat B."/>
            <person name="Andreopoulos B."/>
            <person name="Martin F.M."/>
            <person name="Harder C.B."/>
            <person name="Rigling D."/>
            <person name="Ford K.L."/>
            <person name="Foster G.D."/>
            <person name="Pangilinan J."/>
            <person name="Papanicolaou A."/>
            <person name="Barry K."/>
            <person name="LaButti K."/>
            <person name="Viragh M."/>
            <person name="Koriabine M."/>
            <person name="Yan M."/>
            <person name="Riley R."/>
            <person name="Champramary S."/>
            <person name="Plett K.L."/>
            <person name="Tsai I.J."/>
            <person name="Slot J."/>
            <person name="Sipos G."/>
            <person name="Plett J."/>
            <person name="Nagy L.G."/>
            <person name="Grigoriev I.V."/>
        </authorList>
    </citation>
    <scope>NUCLEOTIDE SEQUENCE</scope>
    <source>
        <strain evidence="2">CCBAS 213</strain>
    </source>
</reference>
<comment type="caution">
    <text evidence="2">The sequence shown here is derived from an EMBL/GenBank/DDBJ whole genome shotgun (WGS) entry which is preliminary data.</text>
</comment>
<name>A0AA39NES9_ARMTA</name>
<feature type="coiled-coil region" evidence="1">
    <location>
        <begin position="20"/>
        <end position="54"/>
    </location>
</feature>
<dbReference type="Proteomes" id="UP001175211">
    <property type="component" value="Unassembled WGS sequence"/>
</dbReference>
<keyword evidence="3" id="KW-1185">Reference proteome</keyword>
<gene>
    <name evidence="2" type="ORF">EV420DRAFT_1760352</name>
</gene>
<evidence type="ECO:0000313" key="2">
    <source>
        <dbReference type="EMBL" id="KAK0464300.1"/>
    </source>
</evidence>
<dbReference type="EMBL" id="JAUEPS010000006">
    <property type="protein sequence ID" value="KAK0464300.1"/>
    <property type="molecule type" value="Genomic_DNA"/>
</dbReference>
<protein>
    <submittedName>
        <fullName evidence="2">Uncharacterized protein</fullName>
    </submittedName>
</protein>
<accession>A0AA39NES9</accession>
<evidence type="ECO:0000256" key="1">
    <source>
        <dbReference type="SAM" id="Coils"/>
    </source>
</evidence>